<dbReference type="GO" id="GO:0039694">
    <property type="term" value="P:viral RNA genome replication"/>
    <property type="evidence" value="ECO:0007669"/>
    <property type="project" value="InterPro"/>
</dbReference>
<evidence type="ECO:0000256" key="4">
    <source>
        <dbReference type="ARBA" id="ARBA00022695"/>
    </source>
</evidence>
<keyword evidence="9" id="KW-0479">Metal-binding</keyword>
<accession>A0A514DAK1</accession>
<keyword evidence="5" id="KW-0547">Nucleotide-binding</keyword>
<keyword evidence="6" id="KW-0693">Viral RNA replication</keyword>
<dbReference type="GO" id="GO:0046872">
    <property type="term" value="F:metal ion binding"/>
    <property type="evidence" value="ECO:0007669"/>
    <property type="project" value="UniProtKB-KW"/>
</dbReference>
<comment type="catalytic activity">
    <reaction evidence="8">
        <text>RNA(n) + a ribonucleoside 5'-triphosphate = RNA(n+1) + diphosphate</text>
        <dbReference type="Rhea" id="RHEA:21248"/>
        <dbReference type="Rhea" id="RHEA-COMP:14527"/>
        <dbReference type="Rhea" id="RHEA-COMP:17342"/>
        <dbReference type="ChEBI" id="CHEBI:33019"/>
        <dbReference type="ChEBI" id="CHEBI:61557"/>
        <dbReference type="ChEBI" id="CHEBI:140395"/>
        <dbReference type="EC" id="2.7.7.48"/>
    </reaction>
</comment>
<evidence type="ECO:0000256" key="3">
    <source>
        <dbReference type="ARBA" id="ARBA00022679"/>
    </source>
</evidence>
<evidence type="ECO:0000256" key="8">
    <source>
        <dbReference type="ARBA" id="ARBA00048744"/>
    </source>
</evidence>
<keyword evidence="4" id="KW-0548">Nucleotidyltransferase</keyword>
<evidence type="ECO:0000256" key="6">
    <source>
        <dbReference type="ARBA" id="ARBA00022953"/>
    </source>
</evidence>
<feature type="domain" description="RdRp catalytic" evidence="10">
    <location>
        <begin position="300"/>
        <end position="443"/>
    </location>
</feature>
<dbReference type="Pfam" id="PF03431">
    <property type="entry name" value="RNA_replicase_B"/>
    <property type="match status" value="1"/>
</dbReference>
<dbReference type="PROSITE" id="PS50522">
    <property type="entry name" value="RDRP_PHAGE"/>
    <property type="match status" value="1"/>
</dbReference>
<reference evidence="11" key="1">
    <citation type="submission" date="2019-05" db="EMBL/GenBank/DDBJ databases">
        <title>Metatranscriptomic reconstruction reveals RNA viruses with the potential to shape carbon cycling in soil.</title>
        <authorList>
            <person name="Starr E.P."/>
            <person name="Nuccio E."/>
            <person name="Pett-Ridge J."/>
            <person name="Banfield J.F."/>
            <person name="Firestone M.K."/>
        </authorList>
    </citation>
    <scope>NUCLEOTIDE SEQUENCE</scope>
    <source>
        <strain evidence="11">H2_Rhizo_Litter_49_scaffold_1466</strain>
    </source>
</reference>
<gene>
    <name evidence="11" type="ORF">H2RhizoLitter491466_000003</name>
</gene>
<dbReference type="EMBL" id="MN035675">
    <property type="protein sequence ID" value="QDH90637.1"/>
    <property type="molecule type" value="Genomic_RNA"/>
</dbReference>
<comment type="cofactor">
    <cofactor evidence="9">
        <name>Mg(2+)</name>
        <dbReference type="ChEBI" id="CHEBI:18420"/>
    </cofactor>
    <text evidence="9">Binds 2 Mg(2+) per subunit.</text>
</comment>
<dbReference type="EC" id="2.7.7.48" evidence="1"/>
<keyword evidence="9" id="KW-0460">Magnesium</keyword>
<evidence type="ECO:0000256" key="9">
    <source>
        <dbReference type="PIRSR" id="PIRSR605093-1"/>
    </source>
</evidence>
<evidence type="ECO:0000256" key="2">
    <source>
        <dbReference type="ARBA" id="ARBA00022484"/>
    </source>
</evidence>
<feature type="binding site" evidence="9">
    <location>
        <position position="412"/>
    </location>
    <ligand>
        <name>Mg(2+)</name>
        <dbReference type="ChEBI" id="CHEBI:18420"/>
        <label>2</label>
    </ligand>
</feature>
<keyword evidence="2 11" id="KW-0696">RNA-directed RNA polymerase</keyword>
<dbReference type="GO" id="GO:0003968">
    <property type="term" value="F:RNA-directed RNA polymerase activity"/>
    <property type="evidence" value="ECO:0007669"/>
    <property type="project" value="UniProtKB-KW"/>
</dbReference>
<sequence length="714" mass="81244">MKRPTMLVKAILADASLDLDLSVERDVRTIAHRCEHEGMSFLTLTLPTLSDALERGIESGTFTCPTSFSRHGRLPRLLSGFFKRVFTIDGRLLPDSCPQSVFWIRQICRFFKKPKMSCSDSRNRAAEEQFLAIEGELRRMTPQIMRKDNFLDKISGILWSQVFPEPDYLDLVCHHGPGVTADRRLPNERCRISKWNHRSEFTYPSDLHCFPNYGVAAGFGSTGTGTIEAGGIEYLSIREELPVRVVFVPKTLTAPRVIAIEPSHMQFMQQSLKDYVYNILESHRLTKHSIRFKDQSVNQLLAYRSSIDKRLATLDLKDASDRVHLHLVQRIFKTSGILEYLEDARSLHATLPSGRNIVLFKYASMGSALCFPVEAMVFYTLVQCAMHQLDGRRPSSRSIRDYSRQIDIYGDDIIVPVDYTDAVVNYLESYALKVNVNKSFRNSHFRESCGADFYKGQPVNPVYARTEPRDDLRHWGAEDVMSWNATADLFYLRGMWHAAQAIRDLLSRVVRRTIPKSSKLGSGLSHLSFIYSTDLKYNRDLCCWKQKRIHYDPIKREDSIDGNELACLNKWGQHVYASTVGRDYNDRHEVERQFNRLSRIHGTVQSSPSGAEHTDLDVDTSFGDCSICGLSSGSDSLEISLYPKLRDLGESCNCDSQEGVRPIEGDGSSGAEWRHDFRLNPLDLLTGRTEGLTFTYSTKRGCFKSKSRWVSLAG</sequence>
<evidence type="ECO:0000256" key="5">
    <source>
        <dbReference type="ARBA" id="ARBA00022741"/>
    </source>
</evidence>
<proteinExistence type="predicted"/>
<dbReference type="InterPro" id="IPR007096">
    <property type="entry name" value="RNA-dir_Rpol_cat_phage"/>
</dbReference>
<evidence type="ECO:0000259" key="10">
    <source>
        <dbReference type="PROSITE" id="PS50522"/>
    </source>
</evidence>
<evidence type="ECO:0000313" key="11">
    <source>
        <dbReference type="EMBL" id="QDH90637.1"/>
    </source>
</evidence>
<feature type="binding site" evidence="9">
    <location>
        <position position="315"/>
    </location>
    <ligand>
        <name>Mg(2+)</name>
        <dbReference type="ChEBI" id="CHEBI:18420"/>
        <label>2</label>
    </ligand>
</feature>
<evidence type="ECO:0000256" key="1">
    <source>
        <dbReference type="ARBA" id="ARBA00012494"/>
    </source>
</evidence>
<name>A0A514DAK1_9VIRU</name>
<keyword evidence="3" id="KW-0808">Transferase</keyword>
<dbReference type="GO" id="GO:0000166">
    <property type="term" value="F:nucleotide binding"/>
    <property type="evidence" value="ECO:0007669"/>
    <property type="project" value="UniProtKB-KW"/>
</dbReference>
<organism evidence="11">
    <name type="scientific">Leviviridae sp</name>
    <dbReference type="NCBI Taxonomy" id="2027243"/>
    <lineage>
        <taxon>Viruses</taxon>
        <taxon>Riboviria</taxon>
        <taxon>Orthornavirae</taxon>
        <taxon>Lenarviricota</taxon>
        <taxon>Leviviricetes</taxon>
        <taxon>Norzivirales</taxon>
        <taxon>Fiersviridae</taxon>
    </lineage>
</organism>
<protein>
    <recommendedName>
        <fullName evidence="1">RNA-directed RNA polymerase</fullName>
        <ecNumber evidence="1">2.7.7.48</ecNumber>
    </recommendedName>
    <alternativeName>
        <fullName evidence="7">RNA replicase beta chain</fullName>
    </alternativeName>
</protein>
<dbReference type="SUPFAM" id="SSF56672">
    <property type="entry name" value="DNA/RNA polymerases"/>
    <property type="match status" value="1"/>
</dbReference>
<evidence type="ECO:0000256" key="7">
    <source>
        <dbReference type="ARBA" id="ARBA00030248"/>
    </source>
</evidence>
<dbReference type="InterPro" id="IPR005093">
    <property type="entry name" value="RNArep_beta"/>
</dbReference>
<feature type="binding site" evidence="9">
    <location>
        <position position="411"/>
    </location>
    <ligand>
        <name>Mg(2+)</name>
        <dbReference type="ChEBI" id="CHEBI:18420"/>
        <label>2</label>
    </ligand>
</feature>
<dbReference type="InterPro" id="IPR043502">
    <property type="entry name" value="DNA/RNA_pol_sf"/>
</dbReference>